<dbReference type="Gene3D" id="1.10.287.950">
    <property type="entry name" value="Methyl-accepting chemotaxis protein"/>
    <property type="match status" value="1"/>
</dbReference>
<dbReference type="PROSITE" id="PS50111">
    <property type="entry name" value="CHEMOTAXIS_TRANSDUC_2"/>
    <property type="match status" value="1"/>
</dbReference>
<evidence type="ECO:0000256" key="5">
    <source>
        <dbReference type="PROSITE-ProRule" id="PRU00284"/>
    </source>
</evidence>
<keyword evidence="2" id="KW-0997">Cell inner membrane</keyword>
<keyword evidence="6" id="KW-1133">Transmembrane helix</keyword>
<evidence type="ECO:0000259" key="7">
    <source>
        <dbReference type="PROSITE" id="PS50111"/>
    </source>
</evidence>
<keyword evidence="6" id="KW-0812">Transmembrane</keyword>
<dbReference type="PANTHER" id="PTHR32089:SF112">
    <property type="entry name" value="LYSOZYME-LIKE PROTEIN-RELATED"/>
    <property type="match status" value="1"/>
</dbReference>
<dbReference type="SMART" id="SM00304">
    <property type="entry name" value="HAMP"/>
    <property type="match status" value="1"/>
</dbReference>
<feature type="domain" description="Methyl-accepting transducer" evidence="7">
    <location>
        <begin position="417"/>
        <end position="653"/>
    </location>
</feature>
<evidence type="ECO:0000259" key="8">
    <source>
        <dbReference type="PROSITE" id="PS50192"/>
    </source>
</evidence>
<dbReference type="RefSeq" id="WP_307274411.1">
    <property type="nucleotide sequence ID" value="NZ_JAUSVX010000006.1"/>
</dbReference>
<gene>
    <name evidence="10" type="ORF">QO011_003451</name>
</gene>
<dbReference type="Gene3D" id="6.10.340.10">
    <property type="match status" value="1"/>
</dbReference>
<dbReference type="PROSITE" id="PS50885">
    <property type="entry name" value="HAMP"/>
    <property type="match status" value="1"/>
</dbReference>
<keyword evidence="11" id="KW-1185">Reference proteome</keyword>
<name>A0ABU0JB97_9HYPH</name>
<keyword evidence="3 5" id="KW-0807">Transducer</keyword>
<comment type="caution">
    <text evidence="10">The sequence shown here is derived from an EMBL/GenBank/DDBJ whole genome shotgun (WGS) entry which is preliminary data.</text>
</comment>
<accession>A0ABU0JB97</accession>
<feature type="domain" description="T-SNARE coiled-coil homology" evidence="8">
    <location>
        <begin position="569"/>
        <end position="631"/>
    </location>
</feature>
<dbReference type="PANTHER" id="PTHR32089">
    <property type="entry name" value="METHYL-ACCEPTING CHEMOTAXIS PROTEIN MCPB"/>
    <property type="match status" value="1"/>
</dbReference>
<dbReference type="Proteomes" id="UP001242480">
    <property type="component" value="Unassembled WGS sequence"/>
</dbReference>
<evidence type="ECO:0000256" key="4">
    <source>
        <dbReference type="ARBA" id="ARBA00029447"/>
    </source>
</evidence>
<evidence type="ECO:0000256" key="3">
    <source>
        <dbReference type="ARBA" id="ARBA00023224"/>
    </source>
</evidence>
<dbReference type="SUPFAM" id="SSF58104">
    <property type="entry name" value="Methyl-accepting chemotaxis protein (MCP) signaling domain"/>
    <property type="match status" value="1"/>
</dbReference>
<keyword evidence="2" id="KW-1003">Cell membrane</keyword>
<evidence type="ECO:0000313" key="11">
    <source>
        <dbReference type="Proteomes" id="UP001242480"/>
    </source>
</evidence>
<comment type="similarity">
    <text evidence="4">Belongs to the methyl-accepting chemotaxis (MCP) protein family.</text>
</comment>
<sequence>MTLSIGRKLGLSSALGILLLAGMMAAQFHLNRTILDTHAQSIAQEKMRAAAAGGAAGLRGARAAGLDVLLARNTAALKQASAAFDADAARADAAFAAGAASAADPASADRFARLKALLGDYRATLAAIAADQETILTLGEKHRALEAAWDENFQAVMLNVQIFGASADKDIPARLAAANALAAQARIAFWRYLTTGEQALQAKLEGYVDGAATQLADVKALDKDGVFAEQLDPLIKAAADLKPVIAGAVAARQDQDGLDAGKALPTMAAADKLIGETLSASEASAAAAVEATVEAITAAGRIALGVGALVMLVLVGSALMAMLSVARPLRRIADVLLRLGRGERDMAIPYAGRSDEVGRTAQAAETFRRNLVEVERLQAERRQAEAHLAAERSEAMRLLADAFETSVGGVVATVSSAAGRLESSSRALTGTAEGTAMQSSAATRVSDEAAAHVQTVAAAAEELSASVDEIGRQVERSARIAAEAERETGATSQKVKALAAAAEGIGDIVNLITSIAGQTNLLALNATIEAARAGVAGRGFAVVASEVKMLADQTGRATQEIAQRIGAIQAMTGEGVAAIGAIAAIIREISAISESIASAVTQQGAAASEIAQSVQQAAAGTAEVNRSIADVAQAAAASKTEAAALSASAEDLAGQSAVLSSEMARFLATVRAA</sequence>
<evidence type="ECO:0000313" key="10">
    <source>
        <dbReference type="EMBL" id="MDQ0470432.1"/>
    </source>
</evidence>
<dbReference type="InterPro" id="IPR003660">
    <property type="entry name" value="HAMP_dom"/>
</dbReference>
<comment type="subcellular location">
    <subcellularLocation>
        <location evidence="1">Cell inner membrane</location>
        <topology evidence="1">Multi-pass membrane protein</topology>
    </subcellularLocation>
</comment>
<proteinExistence type="inferred from homology"/>
<evidence type="ECO:0000256" key="2">
    <source>
        <dbReference type="ARBA" id="ARBA00022519"/>
    </source>
</evidence>
<organism evidence="10 11">
    <name type="scientific">Labrys wisconsinensis</name>
    <dbReference type="NCBI Taxonomy" id="425677"/>
    <lineage>
        <taxon>Bacteria</taxon>
        <taxon>Pseudomonadati</taxon>
        <taxon>Pseudomonadota</taxon>
        <taxon>Alphaproteobacteria</taxon>
        <taxon>Hyphomicrobiales</taxon>
        <taxon>Xanthobacteraceae</taxon>
        <taxon>Labrys</taxon>
    </lineage>
</organism>
<feature type="transmembrane region" description="Helical" evidence="6">
    <location>
        <begin position="302"/>
        <end position="323"/>
    </location>
</feature>
<protein>
    <submittedName>
        <fullName evidence="10">Methyl-accepting chemotaxis protein</fullName>
    </submittedName>
</protein>
<dbReference type="Pfam" id="PF00015">
    <property type="entry name" value="MCPsignal"/>
    <property type="match status" value="1"/>
</dbReference>
<dbReference type="PROSITE" id="PS50192">
    <property type="entry name" value="T_SNARE"/>
    <property type="match status" value="1"/>
</dbReference>
<dbReference type="SMART" id="SM00283">
    <property type="entry name" value="MA"/>
    <property type="match status" value="1"/>
</dbReference>
<dbReference type="InterPro" id="IPR000727">
    <property type="entry name" value="T_SNARE_dom"/>
</dbReference>
<reference evidence="10 11" key="1">
    <citation type="submission" date="2023-07" db="EMBL/GenBank/DDBJ databases">
        <title>Genomic Encyclopedia of Type Strains, Phase IV (KMG-IV): sequencing the most valuable type-strain genomes for metagenomic binning, comparative biology and taxonomic classification.</title>
        <authorList>
            <person name="Goeker M."/>
        </authorList>
    </citation>
    <scope>NUCLEOTIDE SEQUENCE [LARGE SCALE GENOMIC DNA]</scope>
    <source>
        <strain evidence="10 11">DSM 19619</strain>
    </source>
</reference>
<dbReference type="EMBL" id="JAUSVX010000006">
    <property type="protein sequence ID" value="MDQ0470432.1"/>
    <property type="molecule type" value="Genomic_DNA"/>
</dbReference>
<feature type="domain" description="HAMP" evidence="9">
    <location>
        <begin position="323"/>
        <end position="376"/>
    </location>
</feature>
<keyword evidence="6" id="KW-0472">Membrane</keyword>
<evidence type="ECO:0000259" key="9">
    <source>
        <dbReference type="PROSITE" id="PS50885"/>
    </source>
</evidence>
<evidence type="ECO:0000256" key="6">
    <source>
        <dbReference type="SAM" id="Phobius"/>
    </source>
</evidence>
<dbReference type="InterPro" id="IPR004089">
    <property type="entry name" value="MCPsignal_dom"/>
</dbReference>
<evidence type="ECO:0000256" key="1">
    <source>
        <dbReference type="ARBA" id="ARBA00004429"/>
    </source>
</evidence>